<gene>
    <name evidence="1" type="ORF">ACFQ4H_34540</name>
</gene>
<organism evidence="1 2">
    <name type="scientific">Micromonospora sonneratiae</name>
    <dbReference type="NCBI Taxonomy" id="1184706"/>
    <lineage>
        <taxon>Bacteria</taxon>
        <taxon>Bacillati</taxon>
        <taxon>Actinomycetota</taxon>
        <taxon>Actinomycetes</taxon>
        <taxon>Micromonosporales</taxon>
        <taxon>Micromonosporaceae</taxon>
        <taxon>Micromonospora</taxon>
    </lineage>
</organism>
<sequence>MGSLVRYVVVQNGVVSRYAMGGGAAMGVDYNFAIGPAAVLRWLSALDDDYDGDDGWAHDWACRDALLIDADRRRLLFYTGLSPFDCGETYAYRAALLDGYSRTWPGWAIEWAYEGTGDLVAALGEDRSVVREADPFITELFPHGRGEPGGPVGYVVSVADETGCRAYALDAFSEQPWRLGPDLLTVLPAEEPVTACRTMPLAGLHLDTRARRAGLWSIEALRGLSEWWPQRWPGWELEFRADDPSHQLARAENLTFPPVDLDLALRKLAYRVERYWPVEESLRKRGIDVDEWYEWYPSIRANLDARVTPAEVNAAVAAILDGRQPYEF</sequence>
<protein>
    <submittedName>
        <fullName evidence="1">Uncharacterized protein</fullName>
    </submittedName>
</protein>
<evidence type="ECO:0000313" key="1">
    <source>
        <dbReference type="EMBL" id="MFD1326209.1"/>
    </source>
</evidence>
<proteinExistence type="predicted"/>
<dbReference type="EMBL" id="JBHTMP010000137">
    <property type="protein sequence ID" value="MFD1326209.1"/>
    <property type="molecule type" value="Genomic_DNA"/>
</dbReference>
<reference evidence="2" key="1">
    <citation type="journal article" date="2019" name="Int. J. Syst. Evol. Microbiol.">
        <title>The Global Catalogue of Microorganisms (GCM) 10K type strain sequencing project: providing services to taxonomists for standard genome sequencing and annotation.</title>
        <authorList>
            <consortium name="The Broad Institute Genomics Platform"/>
            <consortium name="The Broad Institute Genome Sequencing Center for Infectious Disease"/>
            <person name="Wu L."/>
            <person name="Ma J."/>
        </authorList>
    </citation>
    <scope>NUCLEOTIDE SEQUENCE [LARGE SCALE GENOMIC DNA]</scope>
    <source>
        <strain evidence="2">JCM 31037</strain>
    </source>
</reference>
<dbReference type="Proteomes" id="UP001597260">
    <property type="component" value="Unassembled WGS sequence"/>
</dbReference>
<comment type="caution">
    <text evidence="1">The sequence shown here is derived from an EMBL/GenBank/DDBJ whole genome shotgun (WGS) entry which is preliminary data.</text>
</comment>
<evidence type="ECO:0000313" key="2">
    <source>
        <dbReference type="Proteomes" id="UP001597260"/>
    </source>
</evidence>
<accession>A0ABW3YPF4</accession>
<keyword evidence="2" id="KW-1185">Reference proteome</keyword>
<dbReference type="RefSeq" id="WP_377579450.1">
    <property type="nucleotide sequence ID" value="NZ_JBHTMP010000137.1"/>
</dbReference>
<name>A0ABW3YPF4_9ACTN</name>